<proteinExistence type="predicted"/>
<dbReference type="AlphaFoldDB" id="A0A7S1BRX3"/>
<gene>
    <name evidence="3" type="ORF">CHYS00102_LOCUS23294</name>
</gene>
<keyword evidence="1" id="KW-0732">Signal</keyword>
<feature type="domain" description="ShKT" evidence="2">
    <location>
        <begin position="396"/>
        <end position="431"/>
    </location>
</feature>
<dbReference type="InterPro" id="IPR003582">
    <property type="entry name" value="ShKT_dom"/>
</dbReference>
<evidence type="ECO:0000256" key="1">
    <source>
        <dbReference type="SAM" id="SignalP"/>
    </source>
</evidence>
<feature type="chain" id="PRO_5031162254" description="ShKT domain-containing protein" evidence="1">
    <location>
        <begin position="29"/>
        <end position="432"/>
    </location>
</feature>
<dbReference type="EMBL" id="HBFR01032102">
    <property type="protein sequence ID" value="CAD8896080.1"/>
    <property type="molecule type" value="Transcribed_RNA"/>
</dbReference>
<dbReference type="PROSITE" id="PS51670">
    <property type="entry name" value="SHKT"/>
    <property type="match status" value="1"/>
</dbReference>
<sequence>MVFFFKRKSRMHFFVKIIMLININRTIAKEPPCYDNPMYISMEAAPCSAFSGLDCTQMEAFGWDRNSKIRLIRNCPLSCSLCPSSSPTSSPTPLCHDDTNYTIRRGFPCERFKGLDCFHLIDQGFFLDDAEGHEVLRRCSLSCGICDMLTPSASPSASCFDQPYYRNRLGLACENFEGLSCHKSSVLGLTMKEVRVLQASCPEACGECFTSHPSKVPSFGPSKVPSIEPSLSPTPACYDVPSYVDPFLGLQCQKYKKMGVECKLMKSIFNEKQFKALIENCASSCGVCDSVSPSSVPSITPSSFSHAYQCKDNPYFKDGKNNFPCSSYRGLQCELLSYVGWKKIHLYELLSNCPETCGHCHKDTSSLSPTKYPTFSPTESCFDRPGFRDPKKGLECKVYDGIDCTRLTLVGWSNADLNSLLQNCAKSCGMCS</sequence>
<name>A0A7S1BRX3_9STRA</name>
<evidence type="ECO:0000259" key="2">
    <source>
        <dbReference type="PROSITE" id="PS51670"/>
    </source>
</evidence>
<accession>A0A7S1BRX3</accession>
<organism evidence="3">
    <name type="scientific">Corethron hystrix</name>
    <dbReference type="NCBI Taxonomy" id="216773"/>
    <lineage>
        <taxon>Eukaryota</taxon>
        <taxon>Sar</taxon>
        <taxon>Stramenopiles</taxon>
        <taxon>Ochrophyta</taxon>
        <taxon>Bacillariophyta</taxon>
        <taxon>Coscinodiscophyceae</taxon>
        <taxon>Corethrophycidae</taxon>
        <taxon>Corethrales</taxon>
        <taxon>Corethraceae</taxon>
        <taxon>Corethron</taxon>
    </lineage>
</organism>
<reference evidence="3" key="1">
    <citation type="submission" date="2021-01" db="EMBL/GenBank/DDBJ databases">
        <authorList>
            <person name="Corre E."/>
            <person name="Pelletier E."/>
            <person name="Niang G."/>
            <person name="Scheremetjew M."/>
            <person name="Finn R."/>
            <person name="Kale V."/>
            <person name="Holt S."/>
            <person name="Cochrane G."/>
            <person name="Meng A."/>
            <person name="Brown T."/>
            <person name="Cohen L."/>
        </authorList>
    </citation>
    <scope>NUCLEOTIDE SEQUENCE</scope>
    <source>
        <strain evidence="3">308</strain>
    </source>
</reference>
<dbReference type="SMART" id="SM00254">
    <property type="entry name" value="ShKT"/>
    <property type="match status" value="3"/>
</dbReference>
<evidence type="ECO:0000313" key="3">
    <source>
        <dbReference type="EMBL" id="CAD8896080.1"/>
    </source>
</evidence>
<feature type="signal peptide" evidence="1">
    <location>
        <begin position="1"/>
        <end position="28"/>
    </location>
</feature>
<protein>
    <recommendedName>
        <fullName evidence="2">ShKT domain-containing protein</fullName>
    </recommendedName>
</protein>